<keyword evidence="5 7" id="KW-1133">Transmembrane helix</keyword>
<dbReference type="Proteomes" id="UP000199632">
    <property type="component" value="Unassembled WGS sequence"/>
</dbReference>
<evidence type="ECO:0000256" key="1">
    <source>
        <dbReference type="ARBA" id="ARBA00004651"/>
    </source>
</evidence>
<dbReference type="PANTHER" id="PTHR42718:SF42">
    <property type="entry name" value="EXPORT PROTEIN"/>
    <property type="match status" value="1"/>
</dbReference>
<dbReference type="NCBIfam" id="TIGR00711">
    <property type="entry name" value="efflux_EmrB"/>
    <property type="match status" value="1"/>
</dbReference>
<dbReference type="InterPro" id="IPR036259">
    <property type="entry name" value="MFS_trans_sf"/>
</dbReference>
<comment type="subcellular location">
    <subcellularLocation>
        <location evidence="1">Cell membrane</location>
        <topology evidence="1">Multi-pass membrane protein</topology>
    </subcellularLocation>
</comment>
<evidence type="ECO:0000256" key="5">
    <source>
        <dbReference type="ARBA" id="ARBA00022989"/>
    </source>
</evidence>
<feature type="transmembrane region" description="Helical" evidence="7">
    <location>
        <begin position="90"/>
        <end position="113"/>
    </location>
</feature>
<dbReference type="SUPFAM" id="SSF103473">
    <property type="entry name" value="MFS general substrate transporter"/>
    <property type="match status" value="1"/>
</dbReference>
<keyword evidence="3" id="KW-1003">Cell membrane</keyword>
<organism evidence="9 10">
    <name type="scientific">Asanoa ishikariensis</name>
    <dbReference type="NCBI Taxonomy" id="137265"/>
    <lineage>
        <taxon>Bacteria</taxon>
        <taxon>Bacillati</taxon>
        <taxon>Actinomycetota</taxon>
        <taxon>Actinomycetes</taxon>
        <taxon>Micromonosporales</taxon>
        <taxon>Micromonosporaceae</taxon>
        <taxon>Asanoa</taxon>
    </lineage>
</organism>
<dbReference type="InterPro" id="IPR020846">
    <property type="entry name" value="MFS_dom"/>
</dbReference>
<feature type="transmembrane region" description="Helical" evidence="7">
    <location>
        <begin position="147"/>
        <end position="166"/>
    </location>
</feature>
<feature type="transmembrane region" description="Helical" evidence="7">
    <location>
        <begin position="371"/>
        <end position="393"/>
    </location>
</feature>
<gene>
    <name evidence="9" type="ORF">SAMN05421684_8543</name>
</gene>
<dbReference type="CDD" id="cd17321">
    <property type="entry name" value="MFS_MMR_MDR_like"/>
    <property type="match status" value="1"/>
</dbReference>
<keyword evidence="10" id="KW-1185">Reference proteome</keyword>
<dbReference type="RefSeq" id="WP_090805173.1">
    <property type="nucleotide sequence ID" value="NZ_BOND01000039.1"/>
</dbReference>
<feature type="transmembrane region" description="Helical" evidence="7">
    <location>
        <begin position="414"/>
        <end position="431"/>
    </location>
</feature>
<proteinExistence type="predicted"/>
<feature type="transmembrane region" description="Helical" evidence="7">
    <location>
        <begin position="443"/>
        <end position="464"/>
    </location>
</feature>
<dbReference type="GO" id="GO:0005886">
    <property type="term" value="C:plasma membrane"/>
    <property type="evidence" value="ECO:0007669"/>
    <property type="project" value="UniProtKB-SubCell"/>
</dbReference>
<dbReference type="Gene3D" id="1.20.1250.20">
    <property type="entry name" value="MFS general substrate transporter like domains"/>
    <property type="match status" value="1"/>
</dbReference>
<feature type="transmembrane region" description="Helical" evidence="7">
    <location>
        <begin position="62"/>
        <end position="81"/>
    </location>
</feature>
<evidence type="ECO:0000256" key="3">
    <source>
        <dbReference type="ARBA" id="ARBA00022475"/>
    </source>
</evidence>
<dbReference type="Pfam" id="PF07690">
    <property type="entry name" value="MFS_1"/>
    <property type="match status" value="1"/>
</dbReference>
<protein>
    <submittedName>
        <fullName evidence="9">Drug resistance transporter, EmrB/QacA subfamily</fullName>
    </submittedName>
</protein>
<feature type="transmembrane region" description="Helical" evidence="7">
    <location>
        <begin position="119"/>
        <end position="140"/>
    </location>
</feature>
<evidence type="ECO:0000313" key="10">
    <source>
        <dbReference type="Proteomes" id="UP000199632"/>
    </source>
</evidence>
<evidence type="ECO:0000256" key="7">
    <source>
        <dbReference type="SAM" id="Phobius"/>
    </source>
</evidence>
<dbReference type="PRINTS" id="PR01036">
    <property type="entry name" value="TCRTETB"/>
</dbReference>
<keyword evidence="2" id="KW-0813">Transport</keyword>
<dbReference type="GO" id="GO:0022857">
    <property type="term" value="F:transmembrane transporter activity"/>
    <property type="evidence" value="ECO:0007669"/>
    <property type="project" value="InterPro"/>
</dbReference>
<evidence type="ECO:0000256" key="6">
    <source>
        <dbReference type="ARBA" id="ARBA00023136"/>
    </source>
</evidence>
<evidence type="ECO:0000256" key="2">
    <source>
        <dbReference type="ARBA" id="ARBA00022448"/>
    </source>
</evidence>
<evidence type="ECO:0000313" key="9">
    <source>
        <dbReference type="EMBL" id="SDZ67896.1"/>
    </source>
</evidence>
<dbReference type="InterPro" id="IPR004638">
    <property type="entry name" value="EmrB-like"/>
</dbReference>
<dbReference type="STRING" id="137265.SAMN05421684_8543"/>
<dbReference type="PROSITE" id="PS50850">
    <property type="entry name" value="MFS"/>
    <property type="match status" value="1"/>
</dbReference>
<dbReference type="EMBL" id="FNQB01000009">
    <property type="protein sequence ID" value="SDZ67896.1"/>
    <property type="molecule type" value="Genomic_DNA"/>
</dbReference>
<feature type="transmembrane region" description="Helical" evidence="7">
    <location>
        <begin position="178"/>
        <end position="198"/>
    </location>
</feature>
<feature type="domain" description="Major facilitator superfamily (MFS) profile" evidence="8">
    <location>
        <begin position="24"/>
        <end position="468"/>
    </location>
</feature>
<name>A0A1H3V016_9ACTN</name>
<keyword evidence="4 7" id="KW-0812">Transmembrane</keyword>
<dbReference type="PANTHER" id="PTHR42718">
    <property type="entry name" value="MAJOR FACILITATOR SUPERFAMILY MULTIDRUG TRANSPORTER MFSC"/>
    <property type="match status" value="1"/>
</dbReference>
<evidence type="ECO:0000256" key="4">
    <source>
        <dbReference type="ARBA" id="ARBA00022692"/>
    </source>
</evidence>
<feature type="transmembrane region" description="Helical" evidence="7">
    <location>
        <begin position="21"/>
        <end position="42"/>
    </location>
</feature>
<feature type="transmembrane region" description="Helical" evidence="7">
    <location>
        <begin position="234"/>
        <end position="257"/>
    </location>
</feature>
<evidence type="ECO:0000259" key="8">
    <source>
        <dbReference type="PROSITE" id="PS50850"/>
    </source>
</evidence>
<dbReference type="InterPro" id="IPR011701">
    <property type="entry name" value="MFS"/>
</dbReference>
<feature type="transmembrane region" description="Helical" evidence="7">
    <location>
        <begin position="210"/>
        <end position="228"/>
    </location>
</feature>
<accession>A0A1H3V016</accession>
<sequence length="477" mass="48855">MTTTATPVAAAPGARPRSRSLAWVLIAVGVPMFMVTLDNLVVTTALPVIKTEIGASLSDLSWFVNAYTLPFAALLLTAAAIGDRIGRRRLFVAGIALFTLASAACALATEPWMLTAARAVQGVGGAMVMPLSLTLLAAAVPERMRNAAIGIWGGISGLGVAVGPVVGGAVAEGLHWTWIFWLNVPIGVLAIVVVRLVLTESRGSAKRLDPIGLVLVSLGMFGLIWGVVHGSDDGWTSLSVLGTLIAGFVLLAAFVAWERRAPEPMLPLRLFRSRAFSAVNVVAFLFSVGVFGSVFLLAQFFQVVQGLGPFGSGVRTLPWTAAPMIVAPIAGLLVGRVGSRVLIVLGQVLLALGLLWIALVSTVDVGFGSLVPAFVLAGIGMGLTFAPLSTVALGSVDPGSQGMASGTLNMVREFGVAVGVAALASVFASQGSYASGTSYVDGLVPAVLVGAAVVGAAAVAGLLLPGRRYLTTPNSSH</sequence>
<dbReference type="OrthoDB" id="9781469at2"/>
<feature type="transmembrane region" description="Helical" evidence="7">
    <location>
        <begin position="278"/>
        <end position="304"/>
    </location>
</feature>
<feature type="transmembrane region" description="Helical" evidence="7">
    <location>
        <begin position="341"/>
        <end position="359"/>
    </location>
</feature>
<dbReference type="AlphaFoldDB" id="A0A1H3V016"/>
<feature type="transmembrane region" description="Helical" evidence="7">
    <location>
        <begin position="316"/>
        <end position="334"/>
    </location>
</feature>
<reference evidence="10" key="1">
    <citation type="submission" date="2016-10" db="EMBL/GenBank/DDBJ databases">
        <authorList>
            <person name="Varghese N."/>
            <person name="Submissions S."/>
        </authorList>
    </citation>
    <scope>NUCLEOTIDE SEQUENCE [LARGE SCALE GENOMIC DNA]</scope>
    <source>
        <strain evidence="10">DSM 44718</strain>
    </source>
</reference>
<dbReference type="Gene3D" id="1.20.1720.10">
    <property type="entry name" value="Multidrug resistance protein D"/>
    <property type="match status" value="1"/>
</dbReference>
<keyword evidence="6 7" id="KW-0472">Membrane</keyword>